<accession>A0A1H3HJ87</accession>
<evidence type="ECO:0000256" key="1">
    <source>
        <dbReference type="SAM" id="Phobius"/>
    </source>
</evidence>
<keyword evidence="1" id="KW-1133">Transmembrane helix</keyword>
<proteinExistence type="predicted"/>
<evidence type="ECO:0000313" key="3">
    <source>
        <dbReference type="Proteomes" id="UP000199249"/>
    </source>
</evidence>
<dbReference type="AlphaFoldDB" id="A0A1H3HJ87"/>
<organism evidence="2 3">
    <name type="scientific">Hymenobacter psychrophilus</name>
    <dbReference type="NCBI Taxonomy" id="651662"/>
    <lineage>
        <taxon>Bacteria</taxon>
        <taxon>Pseudomonadati</taxon>
        <taxon>Bacteroidota</taxon>
        <taxon>Cytophagia</taxon>
        <taxon>Cytophagales</taxon>
        <taxon>Hymenobacteraceae</taxon>
        <taxon>Hymenobacter</taxon>
    </lineage>
</organism>
<name>A0A1H3HJ87_9BACT</name>
<protein>
    <submittedName>
        <fullName evidence="2">Uncharacterized protein</fullName>
    </submittedName>
</protein>
<keyword evidence="1" id="KW-0472">Membrane</keyword>
<keyword evidence="3" id="KW-1185">Reference proteome</keyword>
<dbReference type="EMBL" id="FNOV01000006">
    <property type="protein sequence ID" value="SDY15420.1"/>
    <property type="molecule type" value="Genomic_DNA"/>
</dbReference>
<dbReference type="Proteomes" id="UP000199249">
    <property type="component" value="Unassembled WGS sequence"/>
</dbReference>
<feature type="transmembrane region" description="Helical" evidence="1">
    <location>
        <begin position="166"/>
        <end position="185"/>
    </location>
</feature>
<feature type="transmembrane region" description="Helical" evidence="1">
    <location>
        <begin position="100"/>
        <end position="124"/>
    </location>
</feature>
<sequence>MAEDFPAKMSRKTVAELREYVEQRYQYREEAVLAALAELERRGQPEPNAEALAAELRVGQEQTERRDAVVRAEADEQAQARRIARGEASPEAAEATGPKLFSLGAITIFSVLFSMIAGGVMLVLNLRTLQRNRAALLVVAFVVAYVFGGGYLVLWLKGQYGEQVNWLGSFFNLPAILVYNLFFWPRYIGRQPYRSRSWVAPLLICGLLLLGLYYLLVQLHGAMPAGMPATL</sequence>
<dbReference type="STRING" id="651662.SAMN04488069_10616"/>
<gene>
    <name evidence="2" type="ORF">SAMN04488069_10616</name>
</gene>
<feature type="transmembrane region" description="Helical" evidence="1">
    <location>
        <begin position="197"/>
        <end position="216"/>
    </location>
</feature>
<feature type="transmembrane region" description="Helical" evidence="1">
    <location>
        <begin position="136"/>
        <end position="154"/>
    </location>
</feature>
<evidence type="ECO:0000313" key="2">
    <source>
        <dbReference type="EMBL" id="SDY15420.1"/>
    </source>
</evidence>
<keyword evidence="1" id="KW-0812">Transmembrane</keyword>
<reference evidence="3" key="1">
    <citation type="submission" date="2016-10" db="EMBL/GenBank/DDBJ databases">
        <authorList>
            <person name="Varghese N."/>
            <person name="Submissions S."/>
        </authorList>
    </citation>
    <scope>NUCLEOTIDE SEQUENCE [LARGE SCALE GENOMIC DNA]</scope>
    <source>
        <strain evidence="3">CGMCC 1.8975</strain>
    </source>
</reference>